<feature type="compositionally biased region" description="Low complexity" evidence="1">
    <location>
        <begin position="119"/>
        <end position="142"/>
    </location>
</feature>
<evidence type="ECO:0000313" key="2">
    <source>
        <dbReference type="EMBL" id="CAD8494004.1"/>
    </source>
</evidence>
<reference evidence="2" key="1">
    <citation type="submission" date="2021-01" db="EMBL/GenBank/DDBJ databases">
        <authorList>
            <person name="Corre E."/>
            <person name="Pelletier E."/>
            <person name="Niang G."/>
            <person name="Scheremetjew M."/>
            <person name="Finn R."/>
            <person name="Kale V."/>
            <person name="Holt S."/>
            <person name="Cochrane G."/>
            <person name="Meng A."/>
            <person name="Brown T."/>
            <person name="Cohen L."/>
        </authorList>
    </citation>
    <scope>NUCLEOTIDE SEQUENCE</scope>
    <source>
        <strain evidence="2">CCMP1374</strain>
    </source>
</reference>
<dbReference type="AlphaFoldDB" id="A0A7S0ET23"/>
<name>A0A7S0ET23_9EUKA</name>
<gene>
    <name evidence="2" type="ORF">PANT1444_LOCUS12770</name>
</gene>
<feature type="region of interest" description="Disordered" evidence="1">
    <location>
        <begin position="1"/>
        <end position="20"/>
    </location>
</feature>
<proteinExistence type="predicted"/>
<feature type="compositionally biased region" description="Basic and acidic residues" evidence="1">
    <location>
        <begin position="192"/>
        <end position="205"/>
    </location>
</feature>
<accession>A0A7S0ET23</accession>
<feature type="compositionally biased region" description="Low complexity" evidence="1">
    <location>
        <begin position="151"/>
        <end position="173"/>
    </location>
</feature>
<evidence type="ECO:0000256" key="1">
    <source>
        <dbReference type="SAM" id="MobiDB-lite"/>
    </source>
</evidence>
<protein>
    <submittedName>
        <fullName evidence="2">Uncharacterized protein</fullName>
    </submittedName>
</protein>
<organism evidence="2">
    <name type="scientific">Phaeocystis antarctica</name>
    <dbReference type="NCBI Taxonomy" id="33657"/>
    <lineage>
        <taxon>Eukaryota</taxon>
        <taxon>Haptista</taxon>
        <taxon>Haptophyta</taxon>
        <taxon>Prymnesiophyceae</taxon>
        <taxon>Phaeocystales</taxon>
        <taxon>Phaeocystaceae</taxon>
        <taxon>Phaeocystis</taxon>
    </lineage>
</organism>
<dbReference type="EMBL" id="HBEP01022713">
    <property type="protein sequence ID" value="CAD8494004.1"/>
    <property type="molecule type" value="Transcribed_RNA"/>
</dbReference>
<sequence length="205" mass="21434">MLLSEYSAKRSYTTRAKEEQRRTAAPAFVGRVRPWTKCWAPFGSGLTVPRWVRADQKTEALPPADRAAPAAAALEAEVSLPEGERYEAWRLARIKDRELELEEVRRVLRAQLQQGLEEAGPSGAASGPASAGKDSLTASRAPTPAPPAPPGEAGSSSDPTAASPAATSPVPDVAAPPAPSPPALTDAAEAEPEAKRPKLAESEGA</sequence>
<feature type="region of interest" description="Disordered" evidence="1">
    <location>
        <begin position="115"/>
        <end position="205"/>
    </location>
</feature>